<dbReference type="Gene3D" id="3.20.20.140">
    <property type="entry name" value="Metal-dependent hydrolases"/>
    <property type="match status" value="1"/>
</dbReference>
<dbReference type="Proteomes" id="UP000638648">
    <property type="component" value="Unassembled WGS sequence"/>
</dbReference>
<name>A0A927N6Z9_9ACTN</name>
<comment type="caution">
    <text evidence="1">The sequence shown here is derived from an EMBL/GenBank/DDBJ whole genome shotgun (WGS) entry which is preliminary data.</text>
</comment>
<sequence>MDGSHPTQFFDDYPTLDGVGDVDSFIDARIREGSDYLKIIIEDSSVIGQSTPFIPPEVSAAVTARAHARGLLVVAHAQSRRFVEQAIESGVDGLAHQ</sequence>
<dbReference type="RefSeq" id="WP_192753184.1">
    <property type="nucleotide sequence ID" value="NZ_BAABJL010000062.1"/>
</dbReference>
<dbReference type="SUPFAM" id="SSF51556">
    <property type="entry name" value="Metallo-dependent hydrolases"/>
    <property type="match status" value="1"/>
</dbReference>
<organism evidence="1 2">
    <name type="scientific">Actinopolymorpha pittospori</name>
    <dbReference type="NCBI Taxonomy" id="648752"/>
    <lineage>
        <taxon>Bacteria</taxon>
        <taxon>Bacillati</taxon>
        <taxon>Actinomycetota</taxon>
        <taxon>Actinomycetes</taxon>
        <taxon>Propionibacteriales</taxon>
        <taxon>Actinopolymorphaceae</taxon>
        <taxon>Actinopolymorpha</taxon>
    </lineage>
</organism>
<dbReference type="AlphaFoldDB" id="A0A927N6Z9"/>
<protein>
    <submittedName>
        <fullName evidence="1">Imidazolonepropionase-like amidohydrolase</fullName>
    </submittedName>
</protein>
<evidence type="ECO:0000313" key="2">
    <source>
        <dbReference type="Proteomes" id="UP000638648"/>
    </source>
</evidence>
<dbReference type="InterPro" id="IPR032466">
    <property type="entry name" value="Metal_Hydrolase"/>
</dbReference>
<gene>
    <name evidence="1" type="ORF">HEB94_006488</name>
</gene>
<evidence type="ECO:0000313" key="1">
    <source>
        <dbReference type="EMBL" id="MBE1609640.1"/>
    </source>
</evidence>
<proteinExistence type="predicted"/>
<dbReference type="EMBL" id="JADBEM010000001">
    <property type="protein sequence ID" value="MBE1609640.1"/>
    <property type="molecule type" value="Genomic_DNA"/>
</dbReference>
<keyword evidence="2" id="KW-1185">Reference proteome</keyword>
<reference evidence="1" key="1">
    <citation type="submission" date="2020-10" db="EMBL/GenBank/DDBJ databases">
        <title>Sequencing the genomes of 1000 actinobacteria strains.</title>
        <authorList>
            <person name="Klenk H.-P."/>
        </authorList>
    </citation>
    <scope>NUCLEOTIDE SEQUENCE</scope>
    <source>
        <strain evidence="1">DSM 45354</strain>
    </source>
</reference>
<accession>A0A927N6Z9</accession>